<protein>
    <recommendedName>
        <fullName evidence="4">F420-dependent oxidoreductase</fullName>
    </recommendedName>
</protein>
<dbReference type="OrthoDB" id="9809977at2"/>
<evidence type="ECO:0000313" key="2">
    <source>
        <dbReference type="EMBL" id="APT85484.1"/>
    </source>
</evidence>
<dbReference type="InterPro" id="IPR049713">
    <property type="entry name" value="Pr6Pr-like"/>
</dbReference>
<reference evidence="2 3" key="1">
    <citation type="submission" date="2014-08" db="EMBL/GenBank/DDBJ databases">
        <title>Complete genome sequence of Corynebacterium aquilae S-613T(T) (=DSM 44791(T)), isolated from the choana of a healthy golden eagle.</title>
        <authorList>
            <person name="Ruckert C."/>
            <person name="Albersmeier A."/>
            <person name="Winkler A."/>
            <person name="Kalinowski J."/>
        </authorList>
    </citation>
    <scope>NUCLEOTIDE SEQUENCE [LARGE SCALE GENOMIC DNA]</scope>
    <source>
        <strain evidence="2 3">S-613</strain>
    </source>
</reference>
<feature type="transmembrane region" description="Helical" evidence="1">
    <location>
        <begin position="82"/>
        <end position="102"/>
    </location>
</feature>
<dbReference type="KEGG" id="caqu:CAQU_10960"/>
<dbReference type="NCBIfam" id="NF038065">
    <property type="entry name" value="Pr6Pr"/>
    <property type="match status" value="1"/>
</dbReference>
<dbReference type="AlphaFoldDB" id="A0A1L7CI08"/>
<proteinExistence type="predicted"/>
<dbReference type="Proteomes" id="UP000185478">
    <property type="component" value="Chromosome"/>
</dbReference>
<keyword evidence="3" id="KW-1185">Reference proteome</keyword>
<accession>A0A1L7CI08</accession>
<name>A0A1L7CI08_9CORY</name>
<dbReference type="RefSeq" id="WP_075727591.1">
    <property type="nucleotide sequence ID" value="NZ_CP009245.1"/>
</dbReference>
<dbReference type="EMBL" id="CP009245">
    <property type="protein sequence ID" value="APT85484.1"/>
    <property type="molecule type" value="Genomic_DNA"/>
</dbReference>
<gene>
    <name evidence="2" type="ORF">CAQU_10960</name>
</gene>
<dbReference type="STRING" id="1431546.CAQU_10960"/>
<keyword evidence="1" id="KW-0472">Membrane</keyword>
<keyword evidence="1" id="KW-0812">Transmembrane</keyword>
<evidence type="ECO:0000256" key="1">
    <source>
        <dbReference type="SAM" id="Phobius"/>
    </source>
</evidence>
<organism evidence="2 3">
    <name type="scientific">Corynebacterium aquilae DSM 44791</name>
    <dbReference type="NCBI Taxonomy" id="1431546"/>
    <lineage>
        <taxon>Bacteria</taxon>
        <taxon>Bacillati</taxon>
        <taxon>Actinomycetota</taxon>
        <taxon>Actinomycetes</taxon>
        <taxon>Mycobacteriales</taxon>
        <taxon>Corynebacteriaceae</taxon>
        <taxon>Corynebacterium</taxon>
    </lineage>
</organism>
<sequence>MLKIIVRVLGAVLFALGAVSVVLSGIDAAIHPFTPWPAFDSAGSKLVAEYSYFTLWSAIIGTAVAGFYALGHGTRSSAWAKALRLDAAMMLIVTGLVYNLIIADGSPHLGLQAYTNTINHELLPIAMPVLWVLSMPLRTQRDITWPTIGRALIIPTIWVGYCLIRGTMTGFYPYDFLNVTTLGYAVALRNIAGVYALFFVLVAILGLIERVLTSRSYNPTSRRATPIAPAKIPVAH</sequence>
<feature type="transmembrane region" description="Helical" evidence="1">
    <location>
        <begin position="192"/>
        <end position="212"/>
    </location>
</feature>
<evidence type="ECO:0000313" key="3">
    <source>
        <dbReference type="Proteomes" id="UP000185478"/>
    </source>
</evidence>
<feature type="transmembrane region" description="Helical" evidence="1">
    <location>
        <begin position="122"/>
        <end position="139"/>
    </location>
</feature>
<keyword evidence="1" id="KW-1133">Transmembrane helix</keyword>
<feature type="transmembrane region" description="Helical" evidence="1">
    <location>
        <begin position="52"/>
        <end position="70"/>
    </location>
</feature>
<feature type="transmembrane region" description="Helical" evidence="1">
    <location>
        <begin position="151"/>
        <end position="172"/>
    </location>
</feature>
<evidence type="ECO:0008006" key="4">
    <source>
        <dbReference type="Google" id="ProtNLM"/>
    </source>
</evidence>